<name>A0A1G6DQW2_9HYPH</name>
<dbReference type="Gene3D" id="3.40.50.880">
    <property type="match status" value="1"/>
</dbReference>
<sequence length="698" mass="75761">MNWSIAFEPLLPAWLLIAAAIVTIALVLPGVIRRMRGAWIRAAAALILFAALFNPVALREDREPLPTVVAVVVDKSASQELDDRAEATRIAEAELKERLSEFQNVEVRTVEAGKAGGATVDGTLLFEPLETSLVDVPPDRLGAVVVLTDGEVHDVPKTADALGHKAPVHVLLSGHDDEFDRRLIIESAPRFGIVGETQTIRFRVIDDGVATSGGRVRVNVTRDGNPLSSELVTPGATEEFTVEIAHGGPNILEFEAEPLDGELTEINNRAIASIEGIRENLRVLLVSGEPHSGERTWRNLLKSDAAVDLVHFTILRPPEKQDGTPINQLSLIAFPTRELFSEKIDEFDLIIFDRYQHRGVLPILYFDNIARYVEDGGAVLIAAGPDYAGDGSLFDTPLSPVLPVAPTGSITEKPFRANVTETGHKHPVTRGLKGGNFDPPEWGRWFRVIDVGAPEGDTVMSAADDKPLLVLNRVGEGRVAMLLSDHAWLWARGYEGGGPHVDLLRRLAHWLMKEPDLEEEVLRATARGGELTIERQTMGEDTTPVTVRTPSGATKTVTLDPVEPGLWSATLPGDEIGLYRIEQGDKRAFAHVGAANPREFIDARSTDRLLAPLSEATGGRIARMSDGDGAPIVPRIVPIRSGATFSGSDWIGVRMTEASVLKGIVRVPLLGGYAGPAAFLALLVLLFLPAFTWFREGR</sequence>
<dbReference type="OrthoDB" id="9769144at2"/>
<gene>
    <name evidence="2" type="ORF">SAMN02982931_03649</name>
</gene>
<dbReference type="Proteomes" id="UP000199071">
    <property type="component" value="Unassembled WGS sequence"/>
</dbReference>
<dbReference type="PANTHER" id="PTHR37947">
    <property type="entry name" value="BLL2462 PROTEIN"/>
    <property type="match status" value="1"/>
</dbReference>
<dbReference type="STRING" id="665467.SAMN02982931_03649"/>
<feature type="transmembrane region" description="Helical" evidence="1">
    <location>
        <begin position="12"/>
        <end position="32"/>
    </location>
</feature>
<accession>A0A1G6DQW2</accession>
<proteinExistence type="predicted"/>
<evidence type="ECO:0000313" key="3">
    <source>
        <dbReference type="Proteomes" id="UP000199071"/>
    </source>
</evidence>
<evidence type="ECO:0008006" key="4">
    <source>
        <dbReference type="Google" id="ProtNLM"/>
    </source>
</evidence>
<feature type="transmembrane region" description="Helical" evidence="1">
    <location>
        <begin position="39"/>
        <end position="58"/>
    </location>
</feature>
<dbReference type="EMBL" id="FMXQ01000008">
    <property type="protein sequence ID" value="SDB47506.1"/>
    <property type="molecule type" value="Genomic_DNA"/>
</dbReference>
<dbReference type="AlphaFoldDB" id="A0A1G6DQW2"/>
<evidence type="ECO:0000313" key="2">
    <source>
        <dbReference type="EMBL" id="SDB47506.1"/>
    </source>
</evidence>
<reference evidence="2 3" key="1">
    <citation type="submission" date="2016-10" db="EMBL/GenBank/DDBJ databases">
        <authorList>
            <person name="de Groot N.N."/>
        </authorList>
    </citation>
    <scope>NUCLEOTIDE SEQUENCE [LARGE SCALE GENOMIC DNA]</scope>
    <source>
        <strain evidence="2 3">ATCC 35022</strain>
    </source>
</reference>
<feature type="transmembrane region" description="Helical" evidence="1">
    <location>
        <begin position="673"/>
        <end position="694"/>
    </location>
</feature>
<keyword evidence="1" id="KW-0472">Membrane</keyword>
<organism evidence="2 3">
    <name type="scientific">Bauldia litoralis</name>
    <dbReference type="NCBI Taxonomy" id="665467"/>
    <lineage>
        <taxon>Bacteria</taxon>
        <taxon>Pseudomonadati</taxon>
        <taxon>Pseudomonadota</taxon>
        <taxon>Alphaproteobacteria</taxon>
        <taxon>Hyphomicrobiales</taxon>
        <taxon>Kaistiaceae</taxon>
        <taxon>Bauldia</taxon>
    </lineage>
</organism>
<dbReference type="SUPFAM" id="SSF52317">
    <property type="entry name" value="Class I glutamine amidotransferase-like"/>
    <property type="match status" value="1"/>
</dbReference>
<protein>
    <recommendedName>
        <fullName evidence="4">Glutamine amidotransferase domain-containing protein</fullName>
    </recommendedName>
</protein>
<keyword evidence="3" id="KW-1185">Reference proteome</keyword>
<dbReference type="PANTHER" id="PTHR37947:SF1">
    <property type="entry name" value="BLL2462 PROTEIN"/>
    <property type="match status" value="1"/>
</dbReference>
<keyword evidence="1" id="KW-0812">Transmembrane</keyword>
<keyword evidence="1" id="KW-1133">Transmembrane helix</keyword>
<dbReference type="RefSeq" id="WP_090878578.1">
    <property type="nucleotide sequence ID" value="NZ_FMXQ01000008.1"/>
</dbReference>
<dbReference type="InterPro" id="IPR029062">
    <property type="entry name" value="Class_I_gatase-like"/>
</dbReference>
<evidence type="ECO:0000256" key="1">
    <source>
        <dbReference type="SAM" id="Phobius"/>
    </source>
</evidence>